<dbReference type="Proteomes" id="UP001198602">
    <property type="component" value="Unassembled WGS sequence"/>
</dbReference>
<dbReference type="PANTHER" id="PTHR23028">
    <property type="entry name" value="ACETYLTRANSFERASE"/>
    <property type="match status" value="1"/>
</dbReference>
<keyword evidence="1" id="KW-1133">Transmembrane helix</keyword>
<feature type="transmembrane region" description="Helical" evidence="1">
    <location>
        <begin position="75"/>
        <end position="98"/>
    </location>
</feature>
<feature type="domain" description="SGNH" evidence="3">
    <location>
        <begin position="425"/>
        <end position="646"/>
    </location>
</feature>
<feature type="transmembrane region" description="Helical" evidence="1">
    <location>
        <begin position="143"/>
        <end position="166"/>
    </location>
</feature>
<keyword evidence="1" id="KW-0472">Membrane</keyword>
<feature type="transmembrane region" description="Helical" evidence="1">
    <location>
        <begin position="236"/>
        <end position="254"/>
    </location>
</feature>
<name>A0ABS7Y834_9BURK</name>
<sequence>MARVPPVQRKTALRDDIQGVRALGALLVFVFHVYLNGVSGGVDVFFVVSAYFMARNALKSKSIGGQVDVLAFYKGFLLRVAPQAAIALIGISALIYWFSSPMSWAMNFRSIGASALYVENWWLISRGQDYLARSESLSLTQHFWAMSLIGQSYLAWPLLVYASNAVSRRLASNPVSMLARLLVALSLLSFCWSIYSTNANPARAYFDFFARFWEFGAGALLGLLGSQDTKTEPGRAALFSWIGAGLLLSCGFLLGSRLSFPGFAALWPVSAAMLVIQYGQPSGRFNAGRVLSYPLLVKLGGLSYGIYLWHWPLYALYEESAYRLQGNHFVAGLVILLVSICLAVMSKKLADVLLRSLRFPERKTVPALGVLSLLMLVGISTEIARKNISENGSVWDQHRLGEAGFVAPGPFRIRNDNAVVYKSKCHQNIVSADVRKCEFGTGDGRKIVLIGGSHSAQWLPALTQHAGAENWKIISITKSNCLFGDPDDKTLFGNLDQSCAQWNADAMRQLIALKPDLVLSIATRWRDEGGRRVEYIPAGYQARFRQLSAAGIPVVAIRDNPWMQKDPPRCVYSPIVFDKTLCGDDRDRVLDDAGFQRALVGIPPKVRIVDMTDYFCDTKYCWAVKDGIAVYRDPHHITATYAQKISAGLRDHISAVWPDRQIGLQGRDKLTLRHASASAGQAR</sequence>
<keyword evidence="4" id="KW-0808">Transferase</keyword>
<keyword evidence="1" id="KW-0812">Transmembrane</keyword>
<dbReference type="GO" id="GO:0016746">
    <property type="term" value="F:acyltransferase activity"/>
    <property type="evidence" value="ECO:0007669"/>
    <property type="project" value="UniProtKB-KW"/>
</dbReference>
<dbReference type="EMBL" id="JAHYBX010000002">
    <property type="protein sequence ID" value="MCA1855839.1"/>
    <property type="molecule type" value="Genomic_DNA"/>
</dbReference>
<dbReference type="Pfam" id="PF19040">
    <property type="entry name" value="SGNH"/>
    <property type="match status" value="1"/>
</dbReference>
<dbReference type="InterPro" id="IPR050879">
    <property type="entry name" value="Acyltransferase_3"/>
</dbReference>
<dbReference type="InterPro" id="IPR043968">
    <property type="entry name" value="SGNH"/>
</dbReference>
<keyword evidence="5" id="KW-1185">Reference proteome</keyword>
<dbReference type="Pfam" id="PF01757">
    <property type="entry name" value="Acyl_transf_3"/>
    <property type="match status" value="1"/>
</dbReference>
<keyword evidence="4" id="KW-0012">Acyltransferase</keyword>
<feature type="transmembrane region" description="Helical" evidence="1">
    <location>
        <begin position="178"/>
        <end position="196"/>
    </location>
</feature>
<dbReference type="InterPro" id="IPR002656">
    <property type="entry name" value="Acyl_transf_3_dom"/>
</dbReference>
<gene>
    <name evidence="4" type="ORF">LE190_07855</name>
</gene>
<feature type="transmembrane region" description="Helical" evidence="1">
    <location>
        <begin position="260"/>
        <end position="278"/>
    </location>
</feature>
<feature type="transmembrane region" description="Helical" evidence="1">
    <location>
        <begin position="290"/>
        <end position="309"/>
    </location>
</feature>
<evidence type="ECO:0000259" key="3">
    <source>
        <dbReference type="Pfam" id="PF19040"/>
    </source>
</evidence>
<feature type="transmembrane region" description="Helical" evidence="1">
    <location>
        <begin position="33"/>
        <end position="54"/>
    </location>
</feature>
<comment type="caution">
    <text evidence="4">The sequence shown here is derived from an EMBL/GenBank/DDBJ whole genome shotgun (WGS) entry which is preliminary data.</text>
</comment>
<dbReference type="RefSeq" id="WP_225238204.1">
    <property type="nucleotide sequence ID" value="NZ_JAHYBX010000002.1"/>
</dbReference>
<feature type="transmembrane region" description="Helical" evidence="1">
    <location>
        <begin position="365"/>
        <end position="384"/>
    </location>
</feature>
<evidence type="ECO:0000259" key="2">
    <source>
        <dbReference type="Pfam" id="PF01757"/>
    </source>
</evidence>
<proteinExistence type="predicted"/>
<organism evidence="4 5">
    <name type="scientific">Massilia hydrophila</name>
    <dbReference type="NCBI Taxonomy" id="3044279"/>
    <lineage>
        <taxon>Bacteria</taxon>
        <taxon>Pseudomonadati</taxon>
        <taxon>Pseudomonadota</taxon>
        <taxon>Betaproteobacteria</taxon>
        <taxon>Burkholderiales</taxon>
        <taxon>Oxalobacteraceae</taxon>
        <taxon>Telluria group</taxon>
        <taxon>Massilia</taxon>
    </lineage>
</organism>
<accession>A0ABS7Y834</accession>
<feature type="transmembrane region" description="Helical" evidence="1">
    <location>
        <begin position="208"/>
        <end position="224"/>
    </location>
</feature>
<feature type="domain" description="Acyltransferase 3" evidence="2">
    <location>
        <begin position="16"/>
        <end position="344"/>
    </location>
</feature>
<evidence type="ECO:0000313" key="4">
    <source>
        <dbReference type="EMBL" id="MCA1855839.1"/>
    </source>
</evidence>
<reference evidence="4 5" key="1">
    <citation type="submission" date="2021-07" db="EMBL/GenBank/DDBJ databases">
        <title>Characterization of Violacein-producing bacteria and related species.</title>
        <authorList>
            <person name="Wilson H.S."/>
            <person name="De Leon M.E."/>
        </authorList>
    </citation>
    <scope>NUCLEOTIDE SEQUENCE [LARGE SCALE GENOMIC DNA]</scope>
    <source>
        <strain evidence="4 5">HSC-2F05</strain>
    </source>
</reference>
<feature type="transmembrane region" description="Helical" evidence="1">
    <location>
        <begin position="329"/>
        <end position="345"/>
    </location>
</feature>
<protein>
    <submittedName>
        <fullName evidence="4">Acyltransferase</fullName>
    </submittedName>
</protein>
<evidence type="ECO:0000256" key="1">
    <source>
        <dbReference type="SAM" id="Phobius"/>
    </source>
</evidence>
<evidence type="ECO:0000313" key="5">
    <source>
        <dbReference type="Proteomes" id="UP001198602"/>
    </source>
</evidence>
<dbReference type="PANTHER" id="PTHR23028:SF53">
    <property type="entry name" value="ACYL_TRANSF_3 DOMAIN-CONTAINING PROTEIN"/>
    <property type="match status" value="1"/>
</dbReference>